<dbReference type="AlphaFoldDB" id="A0A0D2EV48"/>
<reference evidence="3 4" key="1">
    <citation type="submission" date="2015-01" db="EMBL/GenBank/DDBJ databases">
        <title>The Genome Sequence of Exophiala xenobiotica CBS118157.</title>
        <authorList>
            <consortium name="The Broad Institute Genomics Platform"/>
            <person name="Cuomo C."/>
            <person name="de Hoog S."/>
            <person name="Gorbushina A."/>
            <person name="Stielow B."/>
            <person name="Teixiera M."/>
            <person name="Abouelleil A."/>
            <person name="Chapman S.B."/>
            <person name="Priest M."/>
            <person name="Young S.K."/>
            <person name="Wortman J."/>
            <person name="Nusbaum C."/>
            <person name="Birren B."/>
        </authorList>
    </citation>
    <scope>NUCLEOTIDE SEQUENCE [LARGE SCALE GENOMIC DNA]</scope>
    <source>
        <strain evidence="3 4">CBS 118157</strain>
    </source>
</reference>
<dbReference type="HOGENOM" id="CLU_1489048_0_0_1"/>
<accession>A0A0D2EV48</accession>
<evidence type="ECO:0000256" key="1">
    <source>
        <dbReference type="SAM" id="MobiDB-lite"/>
    </source>
</evidence>
<dbReference type="EMBL" id="KN847318">
    <property type="protein sequence ID" value="KIW59553.1"/>
    <property type="molecule type" value="Genomic_DNA"/>
</dbReference>
<gene>
    <name evidence="3" type="ORF">PV05_03996</name>
</gene>
<keyword evidence="4" id="KW-1185">Reference proteome</keyword>
<sequence>MGKRRYYEFQEESDDGSEDSESDFWDELVHLPDYQVENPSKQMFRVIASYPSGHEYNGDNHQPRPDSDDTLEARYPGEAETWGNVWEHFWWKRHPTPFISFFNNFETAIRWKDQFIRKGADEVHIFCYNTKYVGDLLDAHELAQEIERERSIRLGNRHQYEYLVCHMIDGRHCAGAYVFTE</sequence>
<name>A0A0D2EV48_9EURO</name>
<proteinExistence type="predicted"/>
<evidence type="ECO:0000259" key="2">
    <source>
        <dbReference type="Pfam" id="PF24494"/>
    </source>
</evidence>
<evidence type="ECO:0000313" key="4">
    <source>
        <dbReference type="Proteomes" id="UP000054342"/>
    </source>
</evidence>
<dbReference type="InterPro" id="IPR056009">
    <property type="entry name" value="DUF7587"/>
</dbReference>
<dbReference type="Pfam" id="PF24494">
    <property type="entry name" value="DUF7587"/>
    <property type="match status" value="1"/>
</dbReference>
<organism evidence="3 4">
    <name type="scientific">Exophiala xenobiotica</name>
    <dbReference type="NCBI Taxonomy" id="348802"/>
    <lineage>
        <taxon>Eukaryota</taxon>
        <taxon>Fungi</taxon>
        <taxon>Dikarya</taxon>
        <taxon>Ascomycota</taxon>
        <taxon>Pezizomycotina</taxon>
        <taxon>Eurotiomycetes</taxon>
        <taxon>Chaetothyriomycetidae</taxon>
        <taxon>Chaetothyriales</taxon>
        <taxon>Herpotrichiellaceae</taxon>
        <taxon>Exophiala</taxon>
    </lineage>
</organism>
<protein>
    <recommendedName>
        <fullName evidence="2">DUF7587 domain-containing protein</fullName>
    </recommendedName>
</protein>
<dbReference type="Proteomes" id="UP000054342">
    <property type="component" value="Unassembled WGS sequence"/>
</dbReference>
<dbReference type="RefSeq" id="XP_013320137.1">
    <property type="nucleotide sequence ID" value="XM_013464683.1"/>
</dbReference>
<evidence type="ECO:0000313" key="3">
    <source>
        <dbReference type="EMBL" id="KIW59553.1"/>
    </source>
</evidence>
<dbReference type="OrthoDB" id="5383867at2759"/>
<dbReference type="GeneID" id="25325904"/>
<feature type="compositionally biased region" description="Acidic residues" evidence="1">
    <location>
        <begin position="9"/>
        <end position="22"/>
    </location>
</feature>
<feature type="region of interest" description="Disordered" evidence="1">
    <location>
        <begin position="1"/>
        <end position="22"/>
    </location>
</feature>
<feature type="domain" description="DUF7587" evidence="2">
    <location>
        <begin position="77"/>
        <end position="169"/>
    </location>
</feature>